<name>A0A2D2AVC0_9CAUL</name>
<dbReference type="SUPFAM" id="SSF50630">
    <property type="entry name" value="Acid proteases"/>
    <property type="match status" value="2"/>
</dbReference>
<evidence type="ECO:0000313" key="4">
    <source>
        <dbReference type="Proteomes" id="UP000228945"/>
    </source>
</evidence>
<keyword evidence="1" id="KW-0378">Hydrolase</keyword>
<evidence type="ECO:0000259" key="2">
    <source>
        <dbReference type="PROSITE" id="PS50175"/>
    </source>
</evidence>
<dbReference type="Gene3D" id="2.40.70.10">
    <property type="entry name" value="Acid Proteases"/>
    <property type="match status" value="2"/>
</dbReference>
<dbReference type="PROSITE" id="PS50175">
    <property type="entry name" value="ASP_PROT_RETROV"/>
    <property type="match status" value="1"/>
</dbReference>
<accession>A0A2D2AVC0</accession>
<dbReference type="KEGG" id="cmb:CSW64_05675"/>
<dbReference type="EMBL" id="CP024201">
    <property type="protein sequence ID" value="ATQ41936.1"/>
    <property type="molecule type" value="Genomic_DNA"/>
</dbReference>
<dbReference type="InterPro" id="IPR001969">
    <property type="entry name" value="Aspartic_peptidase_AS"/>
</dbReference>
<dbReference type="OrthoDB" id="107347at2"/>
<dbReference type="InterPro" id="IPR001995">
    <property type="entry name" value="Peptidase_A2_cat"/>
</dbReference>
<dbReference type="InterPro" id="IPR034122">
    <property type="entry name" value="Retropepsin-like_bacterial"/>
</dbReference>
<reference evidence="3 4" key="1">
    <citation type="submission" date="2017-10" db="EMBL/GenBank/DDBJ databases">
        <title>Genome sequence of Caulobacter mirabilis FWC38.</title>
        <authorList>
            <person name="Fiebig A."/>
            <person name="Crosson S."/>
        </authorList>
    </citation>
    <scope>NUCLEOTIDE SEQUENCE [LARGE SCALE GENOMIC DNA]</scope>
    <source>
        <strain evidence="3 4">FWC 38</strain>
    </source>
</reference>
<dbReference type="Pfam" id="PF13650">
    <property type="entry name" value="Asp_protease_2"/>
    <property type="match status" value="2"/>
</dbReference>
<feature type="domain" description="Peptidase A2" evidence="2">
    <location>
        <begin position="96"/>
        <end position="174"/>
    </location>
</feature>
<evidence type="ECO:0000313" key="3">
    <source>
        <dbReference type="EMBL" id="ATQ41936.1"/>
    </source>
</evidence>
<dbReference type="CDD" id="cd05483">
    <property type="entry name" value="retropepsin_like_bacteria"/>
    <property type="match status" value="1"/>
</dbReference>
<gene>
    <name evidence="3" type="ORF">CSW64_05675</name>
</gene>
<proteinExistence type="predicted"/>
<dbReference type="GO" id="GO:0006508">
    <property type="term" value="P:proteolysis"/>
    <property type="evidence" value="ECO:0007669"/>
    <property type="project" value="InterPro"/>
</dbReference>
<dbReference type="AlphaFoldDB" id="A0A2D2AVC0"/>
<keyword evidence="4" id="KW-1185">Reference proteome</keyword>
<sequence>MFGGRRYVWFRTIRRTPMDKTLTRRLFAAGLAAPLVGCTTLGADALSETVQVNLTRSSLPPPPPAVVAEGDGSLRSGIDAVRRMTVEAMINETGPYSFVVDTGANRTVLAAEIADQLGLQSSGQMAVHGIAGVLPAYRVDVRRLDVGEVVSRRVRMPVLPRRYLGADGLLGVDVLARRRATLDFAGQSFHVTGPGAQAVGTRTQSGEGTSLSEIVVPARQRFGQLTIVDAELGGVPLTAFLDSGAEITVGNSVLRNQVLSRPGLVGGGLSRIELVSATGQLVAGELAVVPPLRLGGVRLGNLSCVFADLHTFALWQLTDRPAMLIGVDVMRHFDSIELDFSRSKVSFRSRRFNRSLSIGS</sequence>
<dbReference type="GO" id="GO:0004190">
    <property type="term" value="F:aspartic-type endopeptidase activity"/>
    <property type="evidence" value="ECO:0007669"/>
    <property type="project" value="InterPro"/>
</dbReference>
<evidence type="ECO:0000256" key="1">
    <source>
        <dbReference type="ARBA" id="ARBA00022801"/>
    </source>
</evidence>
<protein>
    <recommendedName>
        <fullName evidence="2">Peptidase A2 domain-containing protein</fullName>
    </recommendedName>
</protein>
<dbReference type="InterPro" id="IPR021109">
    <property type="entry name" value="Peptidase_aspartic_dom_sf"/>
</dbReference>
<dbReference type="PROSITE" id="PS00141">
    <property type="entry name" value="ASP_PROTEASE"/>
    <property type="match status" value="1"/>
</dbReference>
<dbReference type="Proteomes" id="UP000228945">
    <property type="component" value="Chromosome"/>
</dbReference>
<organism evidence="3 4">
    <name type="scientific">Caulobacter mirabilis</name>
    <dbReference type="NCBI Taxonomy" id="69666"/>
    <lineage>
        <taxon>Bacteria</taxon>
        <taxon>Pseudomonadati</taxon>
        <taxon>Pseudomonadota</taxon>
        <taxon>Alphaproteobacteria</taxon>
        <taxon>Caulobacterales</taxon>
        <taxon>Caulobacteraceae</taxon>
        <taxon>Caulobacter</taxon>
    </lineage>
</organism>